<protein>
    <submittedName>
        <fullName evidence="2">Uncharacterized protein</fullName>
    </submittedName>
</protein>
<name>A0AAD5JNP7_9FUNG</name>
<organism evidence="2 3">
    <name type="scientific">Phascolomyces articulosus</name>
    <dbReference type="NCBI Taxonomy" id="60185"/>
    <lineage>
        <taxon>Eukaryota</taxon>
        <taxon>Fungi</taxon>
        <taxon>Fungi incertae sedis</taxon>
        <taxon>Mucoromycota</taxon>
        <taxon>Mucoromycotina</taxon>
        <taxon>Mucoromycetes</taxon>
        <taxon>Mucorales</taxon>
        <taxon>Lichtheimiaceae</taxon>
        <taxon>Phascolomyces</taxon>
    </lineage>
</organism>
<evidence type="ECO:0000313" key="2">
    <source>
        <dbReference type="EMBL" id="KAI9247516.1"/>
    </source>
</evidence>
<dbReference type="EMBL" id="JAIXMP010000042">
    <property type="protein sequence ID" value="KAI9247516.1"/>
    <property type="molecule type" value="Genomic_DNA"/>
</dbReference>
<keyword evidence="3" id="KW-1185">Reference proteome</keyword>
<feature type="transmembrane region" description="Helical" evidence="1">
    <location>
        <begin position="12"/>
        <end position="28"/>
    </location>
</feature>
<proteinExistence type="predicted"/>
<gene>
    <name evidence="2" type="ORF">BDA99DRAFT_542963</name>
</gene>
<dbReference type="AlphaFoldDB" id="A0AAD5JNP7"/>
<keyword evidence="1" id="KW-0812">Transmembrane</keyword>
<reference evidence="2" key="2">
    <citation type="submission" date="2023-02" db="EMBL/GenBank/DDBJ databases">
        <authorList>
            <consortium name="DOE Joint Genome Institute"/>
            <person name="Mondo S.J."/>
            <person name="Chang Y."/>
            <person name="Wang Y."/>
            <person name="Ahrendt S."/>
            <person name="Andreopoulos W."/>
            <person name="Barry K."/>
            <person name="Beard J."/>
            <person name="Benny G.L."/>
            <person name="Blankenship S."/>
            <person name="Bonito G."/>
            <person name="Cuomo C."/>
            <person name="Desiro A."/>
            <person name="Gervers K.A."/>
            <person name="Hundley H."/>
            <person name="Kuo A."/>
            <person name="LaButti K."/>
            <person name="Lang B.F."/>
            <person name="Lipzen A."/>
            <person name="O'Donnell K."/>
            <person name="Pangilinan J."/>
            <person name="Reynolds N."/>
            <person name="Sandor L."/>
            <person name="Smith M.W."/>
            <person name="Tsang A."/>
            <person name="Grigoriev I.V."/>
            <person name="Stajich J.E."/>
            <person name="Spatafora J.W."/>
        </authorList>
    </citation>
    <scope>NUCLEOTIDE SEQUENCE</scope>
    <source>
        <strain evidence="2">RSA 2281</strain>
    </source>
</reference>
<accession>A0AAD5JNP7</accession>
<evidence type="ECO:0000313" key="3">
    <source>
        <dbReference type="Proteomes" id="UP001209540"/>
    </source>
</evidence>
<keyword evidence="1" id="KW-0472">Membrane</keyword>
<keyword evidence="1" id="KW-1133">Transmembrane helix</keyword>
<evidence type="ECO:0000256" key="1">
    <source>
        <dbReference type="SAM" id="Phobius"/>
    </source>
</evidence>
<dbReference type="Proteomes" id="UP001209540">
    <property type="component" value="Unassembled WGS sequence"/>
</dbReference>
<sequence length="110" mass="12519">MVYTITYCGYDIIYIINMLRYFMMMMMRSRMLCIARIYGEDHNNEKNGVTGQHMIPNQLLETSSKNYTMMQGVNISVRLSGQQLGSERKAVTLSGLYGGTMGQHDLDSVS</sequence>
<comment type="caution">
    <text evidence="2">The sequence shown here is derived from an EMBL/GenBank/DDBJ whole genome shotgun (WGS) entry which is preliminary data.</text>
</comment>
<reference evidence="2" key="1">
    <citation type="journal article" date="2022" name="IScience">
        <title>Evolution of zygomycete secretomes and the origins of terrestrial fungal ecologies.</title>
        <authorList>
            <person name="Chang Y."/>
            <person name="Wang Y."/>
            <person name="Mondo S."/>
            <person name="Ahrendt S."/>
            <person name="Andreopoulos W."/>
            <person name="Barry K."/>
            <person name="Beard J."/>
            <person name="Benny G.L."/>
            <person name="Blankenship S."/>
            <person name="Bonito G."/>
            <person name="Cuomo C."/>
            <person name="Desiro A."/>
            <person name="Gervers K.A."/>
            <person name="Hundley H."/>
            <person name="Kuo A."/>
            <person name="LaButti K."/>
            <person name="Lang B.F."/>
            <person name="Lipzen A."/>
            <person name="O'Donnell K."/>
            <person name="Pangilinan J."/>
            <person name="Reynolds N."/>
            <person name="Sandor L."/>
            <person name="Smith M.E."/>
            <person name="Tsang A."/>
            <person name="Grigoriev I.V."/>
            <person name="Stajich J.E."/>
            <person name="Spatafora J.W."/>
        </authorList>
    </citation>
    <scope>NUCLEOTIDE SEQUENCE</scope>
    <source>
        <strain evidence="2">RSA 2281</strain>
    </source>
</reference>